<feature type="transmembrane region" description="Helical" evidence="2">
    <location>
        <begin position="55"/>
        <end position="75"/>
    </location>
</feature>
<evidence type="ECO:0000313" key="4">
    <source>
        <dbReference type="Proteomes" id="UP000562124"/>
    </source>
</evidence>
<protein>
    <submittedName>
        <fullName evidence="3">Uncharacterized protein</fullName>
    </submittedName>
</protein>
<evidence type="ECO:0000256" key="2">
    <source>
        <dbReference type="SAM" id="Phobius"/>
    </source>
</evidence>
<keyword evidence="2" id="KW-1133">Transmembrane helix</keyword>
<accession>A0A7Y0LWA7</accession>
<sequence length="228" mass="22803">MRRHALPGLVLAALAALLVLLSDALGLDVEGVALLGAALGAVVGLVPDRSPAQRVGAFGVGFAAAWVGYLLRAAFLPDAASGRAVAVLVVLLVCLVVAGTTAGRLPLWATLVGAAAMVGSYESAYTLDPSSFVSTSPASATAVLVCAAGGFLATVLLGAQIERDRAHERGAEPVALAQHAVEHPAEDASPALQSSAPVPAAATNGTDVYHPRAAATSSAHHLDRTPEA</sequence>
<organism evidence="3 4">
    <name type="scientific">Cellulomonas fimi</name>
    <dbReference type="NCBI Taxonomy" id="1708"/>
    <lineage>
        <taxon>Bacteria</taxon>
        <taxon>Bacillati</taxon>
        <taxon>Actinomycetota</taxon>
        <taxon>Actinomycetes</taxon>
        <taxon>Micrococcales</taxon>
        <taxon>Cellulomonadaceae</taxon>
        <taxon>Cellulomonas</taxon>
    </lineage>
</organism>
<gene>
    <name evidence="3" type="ORF">HIR71_02660</name>
</gene>
<keyword evidence="2" id="KW-0812">Transmembrane</keyword>
<dbReference type="RefSeq" id="WP_169323134.1">
    <property type="nucleotide sequence ID" value="NZ_JABCJJ010000002.1"/>
</dbReference>
<name>A0A7Y0LWA7_CELFI</name>
<keyword evidence="4" id="KW-1185">Reference proteome</keyword>
<proteinExistence type="predicted"/>
<feature type="transmembrane region" description="Helical" evidence="2">
    <location>
        <begin position="138"/>
        <end position="159"/>
    </location>
</feature>
<reference evidence="3 4" key="1">
    <citation type="submission" date="2020-04" db="EMBL/GenBank/DDBJ databases">
        <title>Sequencing and Assembly of C. fimi.</title>
        <authorList>
            <person name="Ramsey A.R."/>
        </authorList>
    </citation>
    <scope>NUCLEOTIDE SEQUENCE [LARGE SCALE GENOMIC DNA]</scope>
    <source>
        <strain evidence="3 4">SB</strain>
    </source>
</reference>
<evidence type="ECO:0000313" key="3">
    <source>
        <dbReference type="EMBL" id="NMR19130.1"/>
    </source>
</evidence>
<dbReference type="AlphaFoldDB" id="A0A7Y0LWA7"/>
<comment type="caution">
    <text evidence="3">The sequence shown here is derived from an EMBL/GenBank/DDBJ whole genome shotgun (WGS) entry which is preliminary data.</text>
</comment>
<evidence type="ECO:0000256" key="1">
    <source>
        <dbReference type="SAM" id="MobiDB-lite"/>
    </source>
</evidence>
<dbReference type="EMBL" id="JABCJJ010000002">
    <property type="protein sequence ID" value="NMR19130.1"/>
    <property type="molecule type" value="Genomic_DNA"/>
</dbReference>
<feature type="region of interest" description="Disordered" evidence="1">
    <location>
        <begin position="182"/>
        <end position="228"/>
    </location>
</feature>
<keyword evidence="2" id="KW-0472">Membrane</keyword>
<feature type="transmembrane region" description="Helical" evidence="2">
    <location>
        <begin position="87"/>
        <end position="118"/>
    </location>
</feature>
<dbReference type="Proteomes" id="UP000562124">
    <property type="component" value="Unassembled WGS sequence"/>
</dbReference>